<dbReference type="InterPro" id="IPR036388">
    <property type="entry name" value="WH-like_DNA-bd_sf"/>
</dbReference>
<evidence type="ECO:0000256" key="5">
    <source>
        <dbReference type="PROSITE-ProRule" id="PRU00330"/>
    </source>
</evidence>
<organism evidence="9 10">
    <name type="scientific">Porphyra umbilicalis</name>
    <name type="common">Purple laver</name>
    <name type="synonym">Red alga</name>
    <dbReference type="NCBI Taxonomy" id="2786"/>
    <lineage>
        <taxon>Eukaryota</taxon>
        <taxon>Rhodophyta</taxon>
        <taxon>Bangiophyceae</taxon>
        <taxon>Bangiales</taxon>
        <taxon>Bangiaceae</taxon>
        <taxon>Porphyra</taxon>
    </lineage>
</organism>
<dbReference type="PANTHER" id="PTHR11932">
    <property type="entry name" value="CULLIN"/>
    <property type="match status" value="1"/>
</dbReference>
<sequence>MRLSGTKRARTPSEGDGAGAAAPGGIPPLPPSACAAAGGRRDGRGRGGVASGSRRDAMAGGGGSGGGAGASAGSGSGGHHGGAAAAAAAVAATGGGGGPGGGGSSGGTASTRKLKFTIAPFRHRTAAADSFAEETWASIRSALLAIYRRDTSSLSYEELYRYAYNMVLHKLGDMLYNGLAETLRAHLAGVASAAAAAPAAGLLAELGAQWHWFSLSLVSVRDILMYMDRTYVVSRRLPSVRALGLALFRDTVVRAPTVRPRLVAALLGAVEAERQGATVDDSLLRATTSMLAELGDDDDGIGLGIGLGDGGKAGSVAGASSAAAAGGAAGAATGAAASSPMRSSGQGSGGSGQRRSVYEVDFEDSFLEATSTFYAREARKLLSENAVADYLRVAATRLEQETARVNRFLQPRTRSRVRSVTQDELLSKHLDELVSAPQSGLLWMLRNDRHADVGLMFRLLRDVPSGSASLRATLKREVLDRGSDIVRDANGPNADPVVVVEALLALKQKYDRTLAASFSLSGSAGALTAAAAAAVGNAGVSADRRASAQGTSGSSGAVGDAFASRSSGGVAVGANADGMVGVGVVGIGDANAVPERHFVTAVSEAFERFLNSFERAPEYLSLYVDRLMRSATKGRAEEDIDGRLDAVLTLFRFVDEKDAFERYYKQHLSKRLLSSRAISDDAERSFIAKLKNECGHIYTSKLENMFKDIKVSAETSAAFKASVRASHAEARAGSGAGAGGEGVAAASAVTPAASPAANNGDADVEIVDANGTAVAPLPASQAVAPMDDGGVDGLHGIDFSVAILKTGSWPLTPSAPLVVAPEVSHCMRRLEAFYDARHTGRRLTWLPHMGNAELRGRFGGGSRLHELSMTAAAAAVLLLFNRADSLTTTDIGTATGLTGGELKRTLQALSLAKHKVLNKSPRVRAVADADVFSFNDAFSSKLFRFKVLTVSAGKETDAEKRETRSRIDDDRKPQIEGALVRIMKARKRLEHSALVAEATSLLTPRFTPPPADVKKRIESLVEREFLTRDADNARVYHYVA</sequence>
<feature type="region of interest" description="Disordered" evidence="7">
    <location>
        <begin position="334"/>
        <end position="354"/>
    </location>
</feature>
<feature type="compositionally biased region" description="Basic residues" evidence="7">
    <location>
        <begin position="1"/>
        <end position="10"/>
    </location>
</feature>
<name>A0A1X6PFA7_PORUM</name>
<protein>
    <recommendedName>
        <fullName evidence="8">Cullin family profile domain-containing protein</fullName>
    </recommendedName>
</protein>
<feature type="region of interest" description="Disordered" evidence="7">
    <location>
        <begin position="1"/>
        <end position="79"/>
    </location>
</feature>
<dbReference type="Pfam" id="PF26557">
    <property type="entry name" value="Cullin_AB"/>
    <property type="match status" value="1"/>
</dbReference>
<dbReference type="InterPro" id="IPR059120">
    <property type="entry name" value="Cullin-like_AB"/>
</dbReference>
<feature type="domain" description="Cullin family profile" evidence="8">
    <location>
        <begin position="615"/>
        <end position="910"/>
    </location>
</feature>
<evidence type="ECO:0000256" key="4">
    <source>
        <dbReference type="ARBA" id="ARBA00022843"/>
    </source>
</evidence>
<dbReference type="SMART" id="SM00884">
    <property type="entry name" value="Cullin_Nedd8"/>
    <property type="match status" value="1"/>
</dbReference>
<dbReference type="InterPro" id="IPR036390">
    <property type="entry name" value="WH_DNA-bd_sf"/>
</dbReference>
<dbReference type="InterPro" id="IPR001373">
    <property type="entry name" value="Cullin_N"/>
</dbReference>
<dbReference type="InterPro" id="IPR045093">
    <property type="entry name" value="Cullin"/>
</dbReference>
<evidence type="ECO:0000256" key="3">
    <source>
        <dbReference type="ARBA" id="ARBA00022499"/>
    </source>
</evidence>
<dbReference type="InterPro" id="IPR036317">
    <property type="entry name" value="Cullin_homology_sf"/>
</dbReference>
<dbReference type="FunFam" id="1.20.1310.10:FF:000002">
    <property type="entry name" value="cullin-3 isoform X1"/>
    <property type="match status" value="1"/>
</dbReference>
<dbReference type="Gene3D" id="1.20.1310.10">
    <property type="entry name" value="Cullin Repeats"/>
    <property type="match status" value="4"/>
</dbReference>
<evidence type="ECO:0000313" key="9">
    <source>
        <dbReference type="EMBL" id="OSX79520.1"/>
    </source>
</evidence>
<evidence type="ECO:0000259" key="8">
    <source>
        <dbReference type="PROSITE" id="PS50069"/>
    </source>
</evidence>
<comment type="similarity">
    <text evidence="2 5 6">Belongs to the cullin family.</text>
</comment>
<evidence type="ECO:0000313" key="10">
    <source>
        <dbReference type="Proteomes" id="UP000218209"/>
    </source>
</evidence>
<dbReference type="GO" id="GO:0006511">
    <property type="term" value="P:ubiquitin-dependent protein catabolic process"/>
    <property type="evidence" value="ECO:0007669"/>
    <property type="project" value="InterPro"/>
</dbReference>
<accession>A0A1X6PFA7</accession>
<dbReference type="SUPFAM" id="SSF46785">
    <property type="entry name" value="Winged helix' DNA-binding domain"/>
    <property type="match status" value="1"/>
</dbReference>
<dbReference type="FunFam" id="1.10.10.10:FF:000014">
    <property type="entry name" value="Cullin 1"/>
    <property type="match status" value="1"/>
</dbReference>
<dbReference type="InterPro" id="IPR016158">
    <property type="entry name" value="Cullin_homology"/>
</dbReference>
<dbReference type="EMBL" id="KV918789">
    <property type="protein sequence ID" value="OSX79520.1"/>
    <property type="molecule type" value="Genomic_DNA"/>
</dbReference>
<dbReference type="SUPFAM" id="SSF74788">
    <property type="entry name" value="Cullin repeat-like"/>
    <property type="match status" value="1"/>
</dbReference>
<dbReference type="Pfam" id="PF10557">
    <property type="entry name" value="Cullin_Nedd8"/>
    <property type="match status" value="1"/>
</dbReference>
<dbReference type="InterPro" id="IPR019559">
    <property type="entry name" value="Cullin_neddylation_domain"/>
</dbReference>
<feature type="compositionally biased region" description="Low complexity" evidence="7">
    <location>
        <begin position="334"/>
        <end position="345"/>
    </location>
</feature>
<evidence type="ECO:0000256" key="7">
    <source>
        <dbReference type="SAM" id="MobiDB-lite"/>
    </source>
</evidence>
<dbReference type="SUPFAM" id="SSF75632">
    <property type="entry name" value="Cullin homology domain"/>
    <property type="match status" value="1"/>
</dbReference>
<dbReference type="GO" id="GO:0009536">
    <property type="term" value="C:plastid"/>
    <property type="evidence" value="ECO:0007669"/>
    <property type="project" value="UniProtKB-SubCell"/>
</dbReference>
<gene>
    <name evidence="9" type="ORF">BU14_0075s0010</name>
</gene>
<dbReference type="Proteomes" id="UP000218209">
    <property type="component" value="Unassembled WGS sequence"/>
</dbReference>
<dbReference type="Pfam" id="PF00888">
    <property type="entry name" value="Cullin"/>
    <property type="match status" value="2"/>
</dbReference>
<proteinExistence type="inferred from homology"/>
<dbReference type="InterPro" id="IPR016159">
    <property type="entry name" value="Cullin_repeat-like_dom_sf"/>
</dbReference>
<feature type="compositionally biased region" description="Gly residues" evidence="7">
    <location>
        <begin position="59"/>
        <end position="79"/>
    </location>
</feature>
<dbReference type="AlphaFoldDB" id="A0A1X6PFA7"/>
<evidence type="ECO:0000256" key="1">
    <source>
        <dbReference type="ARBA" id="ARBA00004474"/>
    </source>
</evidence>
<dbReference type="Gene3D" id="1.10.10.10">
    <property type="entry name" value="Winged helix-like DNA-binding domain superfamily/Winged helix DNA-binding domain"/>
    <property type="match status" value="1"/>
</dbReference>
<evidence type="ECO:0000256" key="2">
    <source>
        <dbReference type="ARBA" id="ARBA00006019"/>
    </source>
</evidence>
<dbReference type="SMART" id="SM00182">
    <property type="entry name" value="CULLIN"/>
    <property type="match status" value="1"/>
</dbReference>
<evidence type="ECO:0000256" key="6">
    <source>
        <dbReference type="RuleBase" id="RU003829"/>
    </source>
</evidence>
<dbReference type="OrthoDB" id="27073at2759"/>
<keyword evidence="3" id="KW-1017">Isopeptide bond</keyword>
<dbReference type="Gene3D" id="3.30.230.130">
    <property type="entry name" value="Cullin, Chain C, Domain 2"/>
    <property type="match status" value="1"/>
</dbReference>
<keyword evidence="10" id="KW-1185">Reference proteome</keyword>
<reference evidence="9 10" key="1">
    <citation type="submission" date="2017-03" db="EMBL/GenBank/DDBJ databases">
        <title>WGS assembly of Porphyra umbilicalis.</title>
        <authorList>
            <person name="Brawley S.H."/>
            <person name="Blouin N.A."/>
            <person name="Ficko-Blean E."/>
            <person name="Wheeler G.L."/>
            <person name="Lohr M."/>
            <person name="Goodson H.V."/>
            <person name="Jenkins J.W."/>
            <person name="Blaby-Haas C.E."/>
            <person name="Helliwell K.E."/>
            <person name="Chan C."/>
            <person name="Marriage T."/>
            <person name="Bhattacharya D."/>
            <person name="Klein A.S."/>
            <person name="Badis Y."/>
            <person name="Brodie J."/>
            <person name="Cao Y."/>
            <person name="Collen J."/>
            <person name="Dittami S.M."/>
            <person name="Gachon C.M."/>
            <person name="Green B.R."/>
            <person name="Karpowicz S."/>
            <person name="Kim J.W."/>
            <person name="Kudahl U."/>
            <person name="Lin S."/>
            <person name="Michel G."/>
            <person name="Mittag M."/>
            <person name="Olson B.J."/>
            <person name="Pangilinan J."/>
            <person name="Peng Y."/>
            <person name="Qiu H."/>
            <person name="Shu S."/>
            <person name="Singer J.T."/>
            <person name="Smith A.G."/>
            <person name="Sprecher B.N."/>
            <person name="Wagner V."/>
            <person name="Wang W."/>
            <person name="Wang Z.-Y."/>
            <person name="Yan J."/>
            <person name="Yarish C."/>
            <person name="Zoeuner-Riek S."/>
            <person name="Zhuang Y."/>
            <person name="Zou Y."/>
            <person name="Lindquist E.A."/>
            <person name="Grimwood J."/>
            <person name="Barry K."/>
            <person name="Rokhsar D.S."/>
            <person name="Schmutz J."/>
            <person name="Stiller J.W."/>
            <person name="Grossman A.R."/>
            <person name="Prochnik S.E."/>
        </authorList>
    </citation>
    <scope>NUCLEOTIDE SEQUENCE [LARGE SCALE GENOMIC DNA]</scope>
    <source>
        <strain evidence="9">4086291</strain>
    </source>
</reference>
<dbReference type="PROSITE" id="PS50069">
    <property type="entry name" value="CULLIN_2"/>
    <property type="match status" value="1"/>
</dbReference>
<keyword evidence="4" id="KW-0832">Ubl conjugation</keyword>
<comment type="subcellular location">
    <subcellularLocation>
        <location evidence="1">Plastid</location>
    </subcellularLocation>
</comment>
<dbReference type="GO" id="GO:0031625">
    <property type="term" value="F:ubiquitin protein ligase binding"/>
    <property type="evidence" value="ECO:0007669"/>
    <property type="project" value="InterPro"/>
</dbReference>